<feature type="signal peptide" evidence="1">
    <location>
        <begin position="1"/>
        <end position="25"/>
    </location>
</feature>
<dbReference type="AlphaFoldDB" id="A0AAD4XKL1"/>
<keyword evidence="1" id="KW-0732">Signal</keyword>
<name>A0AAD4XKL1_9MAGN</name>
<gene>
    <name evidence="2" type="ORF">MKW98_013435</name>
</gene>
<keyword evidence="3" id="KW-1185">Reference proteome</keyword>
<reference evidence="2" key="1">
    <citation type="submission" date="2022-04" db="EMBL/GenBank/DDBJ databases">
        <title>A functionally conserved STORR gene fusion in Papaver species that diverged 16.8 million years ago.</title>
        <authorList>
            <person name="Catania T."/>
        </authorList>
    </citation>
    <scope>NUCLEOTIDE SEQUENCE</scope>
    <source>
        <strain evidence="2">S-188037</strain>
    </source>
</reference>
<proteinExistence type="predicted"/>
<evidence type="ECO:0000313" key="2">
    <source>
        <dbReference type="EMBL" id="KAI3921501.1"/>
    </source>
</evidence>
<feature type="chain" id="PRO_5042070566" evidence="1">
    <location>
        <begin position="26"/>
        <end position="108"/>
    </location>
</feature>
<comment type="caution">
    <text evidence="2">The sequence shown here is derived from an EMBL/GenBank/DDBJ whole genome shotgun (WGS) entry which is preliminary data.</text>
</comment>
<dbReference type="Proteomes" id="UP001202328">
    <property type="component" value="Unassembled WGS sequence"/>
</dbReference>
<dbReference type="EMBL" id="JAJJMB010008687">
    <property type="protein sequence ID" value="KAI3921501.1"/>
    <property type="molecule type" value="Genomic_DNA"/>
</dbReference>
<organism evidence="2 3">
    <name type="scientific">Papaver atlanticum</name>
    <dbReference type="NCBI Taxonomy" id="357466"/>
    <lineage>
        <taxon>Eukaryota</taxon>
        <taxon>Viridiplantae</taxon>
        <taxon>Streptophyta</taxon>
        <taxon>Embryophyta</taxon>
        <taxon>Tracheophyta</taxon>
        <taxon>Spermatophyta</taxon>
        <taxon>Magnoliopsida</taxon>
        <taxon>Ranunculales</taxon>
        <taxon>Papaveraceae</taxon>
        <taxon>Papaveroideae</taxon>
        <taxon>Papaver</taxon>
    </lineage>
</organism>
<evidence type="ECO:0000256" key="1">
    <source>
        <dbReference type="SAM" id="SignalP"/>
    </source>
</evidence>
<sequence length="108" mass="12166">MAAKISYFVGCIIASILLQSTSLNAQRKVCTGYEGFVPWDGACAGTALYTEYEEYAYQECSTWCLRTVFTTDNRINCGEITYEEETGKHVCTCYTECGENLRSYQSQI</sequence>
<evidence type="ECO:0000313" key="3">
    <source>
        <dbReference type="Proteomes" id="UP001202328"/>
    </source>
</evidence>
<accession>A0AAD4XKL1</accession>
<protein>
    <submittedName>
        <fullName evidence="2">Uncharacterized protein</fullName>
    </submittedName>
</protein>